<name>A0A9P9GZ87_FUSSL</name>
<feature type="domain" description="Heterokaryon incompatibility" evidence="2">
    <location>
        <begin position="79"/>
        <end position="227"/>
    </location>
</feature>
<dbReference type="InterPro" id="IPR052895">
    <property type="entry name" value="HetReg/Transcr_Mod"/>
</dbReference>
<protein>
    <submittedName>
        <fullName evidence="3">Heterokaryon incompatibility protein-domain-containing protein</fullName>
    </submittedName>
</protein>
<comment type="caution">
    <text evidence="3">The sequence shown here is derived from an EMBL/GenBank/DDBJ whole genome shotgun (WGS) entry which is preliminary data.</text>
</comment>
<dbReference type="Pfam" id="PF06985">
    <property type="entry name" value="HET"/>
    <property type="match status" value="1"/>
</dbReference>
<dbReference type="PANTHER" id="PTHR24148">
    <property type="entry name" value="ANKYRIN REPEAT DOMAIN-CONTAINING PROTEIN 39 HOMOLOG-RELATED"/>
    <property type="match status" value="1"/>
</dbReference>
<evidence type="ECO:0000256" key="1">
    <source>
        <dbReference type="SAM" id="MobiDB-lite"/>
    </source>
</evidence>
<evidence type="ECO:0000313" key="4">
    <source>
        <dbReference type="Proteomes" id="UP000736672"/>
    </source>
</evidence>
<evidence type="ECO:0000259" key="2">
    <source>
        <dbReference type="Pfam" id="PF06985"/>
    </source>
</evidence>
<dbReference type="AlphaFoldDB" id="A0A9P9GZ87"/>
<dbReference type="EMBL" id="JAGTJS010000015">
    <property type="protein sequence ID" value="KAH7247791.1"/>
    <property type="molecule type" value="Genomic_DNA"/>
</dbReference>
<dbReference type="InterPro" id="IPR010730">
    <property type="entry name" value="HET"/>
</dbReference>
<accession>A0A9P9GZ87</accession>
<dbReference type="PANTHER" id="PTHR24148:SF73">
    <property type="entry name" value="HET DOMAIN PROTEIN (AFU_ORTHOLOGUE AFUA_8G01020)"/>
    <property type="match status" value="1"/>
</dbReference>
<reference evidence="3" key="1">
    <citation type="journal article" date="2021" name="Nat. Commun.">
        <title>Genetic determinants of endophytism in the Arabidopsis root mycobiome.</title>
        <authorList>
            <person name="Mesny F."/>
            <person name="Miyauchi S."/>
            <person name="Thiergart T."/>
            <person name="Pickel B."/>
            <person name="Atanasova L."/>
            <person name="Karlsson M."/>
            <person name="Huettel B."/>
            <person name="Barry K.W."/>
            <person name="Haridas S."/>
            <person name="Chen C."/>
            <person name="Bauer D."/>
            <person name="Andreopoulos W."/>
            <person name="Pangilinan J."/>
            <person name="LaButti K."/>
            <person name="Riley R."/>
            <person name="Lipzen A."/>
            <person name="Clum A."/>
            <person name="Drula E."/>
            <person name="Henrissat B."/>
            <person name="Kohler A."/>
            <person name="Grigoriev I.V."/>
            <person name="Martin F.M."/>
            <person name="Hacquard S."/>
        </authorList>
    </citation>
    <scope>NUCLEOTIDE SEQUENCE</scope>
    <source>
        <strain evidence="3">FSSC 5 MPI-SDFR-AT-0091</strain>
    </source>
</reference>
<dbReference type="Proteomes" id="UP000736672">
    <property type="component" value="Unassembled WGS sequence"/>
</dbReference>
<feature type="region of interest" description="Disordered" evidence="1">
    <location>
        <begin position="1"/>
        <end position="20"/>
    </location>
</feature>
<sequence>MDGEGGESPGPRQKDKSLPGHDIFCTPENSNFLSEAPYSALDPTQREIRLLKVLLDSGSGFVECELLPSARIAEVRGKYLALSYCAGDPRNTEIILVNGAKCNVFANLCHALACARHFWTTHPGDEDFLLWADQICINQADLSERSHQVGFMRDIYQSAQQTLICLSTSNSQGKGMKWYIENFYGDGKRPRRQSRGKPTANPGGNLTTFWEEVIESPWWTRAWVFQEFMVSAHATFLSGRYHLPWMMFQFALKRYLGPEDDNSIVQCLNAILKRRESTPHSRDAAEGAGVVRFMLKTKAEWDDTYSLPFLLARSQGSKASDDRDRIYAFLGLAHPGYAITPDYSASNTLCHVLTETTKNIILFENRLNVLSVLGASRCAWGRLGLPSWVVDWTSQGIPELLDIGQHLNAIKSTPPHRDQAIVSFRETTYPKTLQAATVMVAMGIFVRVVTKRDRAYIQPGWRYEIILDDLEFWYLDQLLFILKCESYGYRIIQRVGVSFDDLLYLDLPERSRALAEGESRAISIF</sequence>
<gene>
    <name evidence="3" type="ORF">B0J15DRAFT_498712</name>
</gene>
<proteinExistence type="predicted"/>
<keyword evidence="4" id="KW-1185">Reference proteome</keyword>
<organism evidence="3 4">
    <name type="scientific">Fusarium solani</name>
    <name type="common">Filamentous fungus</name>
    <dbReference type="NCBI Taxonomy" id="169388"/>
    <lineage>
        <taxon>Eukaryota</taxon>
        <taxon>Fungi</taxon>
        <taxon>Dikarya</taxon>
        <taxon>Ascomycota</taxon>
        <taxon>Pezizomycotina</taxon>
        <taxon>Sordariomycetes</taxon>
        <taxon>Hypocreomycetidae</taxon>
        <taxon>Hypocreales</taxon>
        <taxon>Nectriaceae</taxon>
        <taxon>Fusarium</taxon>
        <taxon>Fusarium solani species complex</taxon>
    </lineage>
</organism>
<evidence type="ECO:0000313" key="3">
    <source>
        <dbReference type="EMBL" id="KAH7247791.1"/>
    </source>
</evidence>
<dbReference type="OrthoDB" id="3477286at2759"/>